<dbReference type="RefSeq" id="WP_394458844.1">
    <property type="nucleotide sequence ID" value="NZ_JBIGHZ010000002.1"/>
</dbReference>
<gene>
    <name evidence="2" type="ORF">ACG0Z6_04190</name>
</gene>
<sequence length="154" mass="16051">MARRNRARTALLGVVLLAAYGGSWAHEPSATPTAPACERPALLARLQAAVEVPGPPSLSRTPGSWVARLALQDPNTTETPLQQQLIAVVDAALQQAWLLEYGGPLEGRAWRGPVPVALDTLQGCPEVQAAMRRAEYAAANTPAVAAAAASAATR</sequence>
<organism evidence="2 3">
    <name type="scientific">Roseateles rivi</name>
    <dbReference type="NCBI Taxonomy" id="3299028"/>
    <lineage>
        <taxon>Bacteria</taxon>
        <taxon>Pseudomonadati</taxon>
        <taxon>Pseudomonadota</taxon>
        <taxon>Betaproteobacteria</taxon>
        <taxon>Burkholderiales</taxon>
        <taxon>Sphaerotilaceae</taxon>
        <taxon>Roseateles</taxon>
    </lineage>
</organism>
<proteinExistence type="predicted"/>
<evidence type="ECO:0000313" key="2">
    <source>
        <dbReference type="EMBL" id="MFG6447442.1"/>
    </source>
</evidence>
<dbReference type="EMBL" id="JBIGHZ010000002">
    <property type="protein sequence ID" value="MFG6447442.1"/>
    <property type="molecule type" value="Genomic_DNA"/>
</dbReference>
<protein>
    <submittedName>
        <fullName evidence="2">Uncharacterized protein</fullName>
    </submittedName>
</protein>
<feature type="chain" id="PRO_5045537852" evidence="1">
    <location>
        <begin position="26"/>
        <end position="154"/>
    </location>
</feature>
<accession>A0ABW7FSX7</accession>
<keyword evidence="3" id="KW-1185">Reference proteome</keyword>
<evidence type="ECO:0000256" key="1">
    <source>
        <dbReference type="SAM" id="SignalP"/>
    </source>
</evidence>
<keyword evidence="1" id="KW-0732">Signal</keyword>
<name>A0ABW7FSX7_9BURK</name>
<evidence type="ECO:0000313" key="3">
    <source>
        <dbReference type="Proteomes" id="UP001606099"/>
    </source>
</evidence>
<dbReference type="Proteomes" id="UP001606099">
    <property type="component" value="Unassembled WGS sequence"/>
</dbReference>
<reference evidence="2 3" key="1">
    <citation type="submission" date="2024-08" db="EMBL/GenBank/DDBJ databases">
        <authorList>
            <person name="Lu H."/>
        </authorList>
    </citation>
    <scope>NUCLEOTIDE SEQUENCE [LARGE SCALE GENOMIC DNA]</scope>
    <source>
        <strain evidence="2 3">BYS180W</strain>
    </source>
</reference>
<feature type="signal peptide" evidence="1">
    <location>
        <begin position="1"/>
        <end position="25"/>
    </location>
</feature>
<comment type="caution">
    <text evidence="2">The sequence shown here is derived from an EMBL/GenBank/DDBJ whole genome shotgun (WGS) entry which is preliminary data.</text>
</comment>